<evidence type="ECO:0000256" key="2">
    <source>
        <dbReference type="PIRSR" id="PIRSR006232-1"/>
    </source>
</evidence>
<dbReference type="InterPro" id="IPR003829">
    <property type="entry name" value="Pirin_N_dom"/>
</dbReference>
<dbReference type="EMBL" id="VFPH01000001">
    <property type="protein sequence ID" value="TQM45306.1"/>
    <property type="molecule type" value="Genomic_DNA"/>
</dbReference>
<proteinExistence type="inferred from homology"/>
<organism evidence="5 6">
    <name type="scientific">Pseudonocardia cypriaca</name>
    <dbReference type="NCBI Taxonomy" id="882449"/>
    <lineage>
        <taxon>Bacteria</taxon>
        <taxon>Bacillati</taxon>
        <taxon>Actinomycetota</taxon>
        <taxon>Actinomycetes</taxon>
        <taxon>Pseudonocardiales</taxon>
        <taxon>Pseudonocardiaceae</taxon>
        <taxon>Pseudonocardia</taxon>
    </lineage>
</organism>
<dbReference type="SUPFAM" id="SSF51182">
    <property type="entry name" value="RmlC-like cupins"/>
    <property type="match status" value="1"/>
</dbReference>
<dbReference type="PANTHER" id="PTHR13903">
    <property type="entry name" value="PIRIN-RELATED"/>
    <property type="match status" value="1"/>
</dbReference>
<feature type="binding site" evidence="2">
    <location>
        <position position="53"/>
    </location>
    <ligand>
        <name>Fe cation</name>
        <dbReference type="ChEBI" id="CHEBI:24875"/>
    </ligand>
</feature>
<evidence type="ECO:0000256" key="3">
    <source>
        <dbReference type="RuleBase" id="RU003457"/>
    </source>
</evidence>
<comment type="caution">
    <text evidence="5">The sequence shown here is derived from an EMBL/GenBank/DDBJ whole genome shotgun (WGS) entry which is preliminary data.</text>
</comment>
<dbReference type="InterPro" id="IPR012093">
    <property type="entry name" value="Pirin"/>
</dbReference>
<name>A0A543GGW2_9PSEU</name>
<dbReference type="InterPro" id="IPR014710">
    <property type="entry name" value="RmlC-like_jellyroll"/>
</dbReference>
<feature type="binding site" evidence="2">
    <location>
        <position position="99"/>
    </location>
    <ligand>
        <name>Fe cation</name>
        <dbReference type="ChEBI" id="CHEBI:24875"/>
    </ligand>
</feature>
<dbReference type="GO" id="GO:0046872">
    <property type="term" value="F:metal ion binding"/>
    <property type="evidence" value="ECO:0007669"/>
    <property type="project" value="UniProtKB-KW"/>
</dbReference>
<dbReference type="InterPro" id="IPR011051">
    <property type="entry name" value="RmlC_Cupin_sf"/>
</dbReference>
<dbReference type="RefSeq" id="WP_142100793.1">
    <property type="nucleotide sequence ID" value="NZ_VFPH01000001.1"/>
</dbReference>
<evidence type="ECO:0000313" key="6">
    <source>
        <dbReference type="Proteomes" id="UP000319818"/>
    </source>
</evidence>
<evidence type="ECO:0000256" key="1">
    <source>
        <dbReference type="ARBA" id="ARBA00008416"/>
    </source>
</evidence>
<dbReference type="AlphaFoldDB" id="A0A543GGW2"/>
<protein>
    <recommendedName>
        <fullName evidence="4">Pirin N-terminal domain-containing protein</fullName>
    </recommendedName>
</protein>
<keyword evidence="6" id="KW-1185">Reference proteome</keyword>
<comment type="similarity">
    <text evidence="1 3">Belongs to the pirin family.</text>
</comment>
<sequence length="238" mass="24798">MRSINRVEDALHAGPDAEVDDKWLHVRPGDPGRTAPFLVLSEDRFSAPGFEWHPHRGIETVTVVLDGALEHEDDAGGAGVLEAGDAQWMTAGSGITHREVAARGAHAHVLQLWLDLPARARSAAPGHQQLRAADRPRLVRPAAEVDVLAGTVDGVTGLARPASPAQVVLVTLDAGAVLDLRVPAADRAFALVIEGDAVVAGEPVAARRTAWSEPSGAAHLNLRGGAAGARLLVASAHP</sequence>
<dbReference type="PIRSF" id="PIRSF006232">
    <property type="entry name" value="Pirin"/>
    <property type="match status" value="1"/>
</dbReference>
<gene>
    <name evidence="5" type="ORF">FB388_2705</name>
</gene>
<dbReference type="Pfam" id="PF02678">
    <property type="entry name" value="Pirin"/>
    <property type="match status" value="1"/>
</dbReference>
<dbReference type="OrthoDB" id="321327at2"/>
<feature type="binding site" evidence="2">
    <location>
        <position position="97"/>
    </location>
    <ligand>
        <name>Fe cation</name>
        <dbReference type="ChEBI" id="CHEBI:24875"/>
    </ligand>
</feature>
<dbReference type="Gene3D" id="2.60.120.10">
    <property type="entry name" value="Jelly Rolls"/>
    <property type="match status" value="1"/>
</dbReference>
<dbReference type="CDD" id="cd02247">
    <property type="entry name" value="cupin_pirin_C"/>
    <property type="match status" value="1"/>
</dbReference>
<accession>A0A543GGW2</accession>
<comment type="cofactor">
    <cofactor evidence="2">
        <name>Fe cation</name>
        <dbReference type="ChEBI" id="CHEBI:24875"/>
    </cofactor>
    <text evidence="2">Binds 1 Fe cation per subunit.</text>
</comment>
<feature type="domain" description="Pirin N-terminal" evidence="4">
    <location>
        <begin position="42"/>
        <end position="114"/>
    </location>
</feature>
<keyword evidence="2" id="KW-0408">Iron</keyword>
<keyword evidence="2" id="KW-0479">Metal-binding</keyword>
<dbReference type="Proteomes" id="UP000319818">
    <property type="component" value="Unassembled WGS sequence"/>
</dbReference>
<evidence type="ECO:0000259" key="4">
    <source>
        <dbReference type="Pfam" id="PF02678"/>
    </source>
</evidence>
<evidence type="ECO:0000313" key="5">
    <source>
        <dbReference type="EMBL" id="TQM45306.1"/>
    </source>
</evidence>
<dbReference type="PANTHER" id="PTHR13903:SF8">
    <property type="entry name" value="PIRIN"/>
    <property type="match status" value="1"/>
</dbReference>
<feature type="binding site" evidence="2">
    <location>
        <position position="55"/>
    </location>
    <ligand>
        <name>Fe cation</name>
        <dbReference type="ChEBI" id="CHEBI:24875"/>
    </ligand>
</feature>
<reference evidence="5 6" key="1">
    <citation type="submission" date="2019-06" db="EMBL/GenBank/DDBJ databases">
        <title>Sequencing the genomes of 1000 actinobacteria strains.</title>
        <authorList>
            <person name="Klenk H.-P."/>
        </authorList>
    </citation>
    <scope>NUCLEOTIDE SEQUENCE [LARGE SCALE GENOMIC DNA]</scope>
    <source>
        <strain evidence="5 6">DSM 45511</strain>
    </source>
</reference>